<proteinExistence type="predicted"/>
<evidence type="ECO:0000259" key="2">
    <source>
        <dbReference type="Pfam" id="PF24883"/>
    </source>
</evidence>
<reference evidence="3" key="1">
    <citation type="journal article" date="2020" name="Stud. Mycol.">
        <title>101 Dothideomycetes genomes: a test case for predicting lifestyles and emergence of pathogens.</title>
        <authorList>
            <person name="Haridas S."/>
            <person name="Albert R."/>
            <person name="Binder M."/>
            <person name="Bloem J."/>
            <person name="Labutti K."/>
            <person name="Salamov A."/>
            <person name="Andreopoulos B."/>
            <person name="Baker S."/>
            <person name="Barry K."/>
            <person name="Bills G."/>
            <person name="Bluhm B."/>
            <person name="Cannon C."/>
            <person name="Castanera R."/>
            <person name="Culley D."/>
            <person name="Daum C."/>
            <person name="Ezra D."/>
            <person name="Gonzalez J."/>
            <person name="Henrissat B."/>
            <person name="Kuo A."/>
            <person name="Liang C."/>
            <person name="Lipzen A."/>
            <person name="Lutzoni F."/>
            <person name="Magnuson J."/>
            <person name="Mondo S."/>
            <person name="Nolan M."/>
            <person name="Ohm R."/>
            <person name="Pangilinan J."/>
            <person name="Park H.-J."/>
            <person name="Ramirez L."/>
            <person name="Alfaro M."/>
            <person name="Sun H."/>
            <person name="Tritt A."/>
            <person name="Yoshinaga Y."/>
            <person name="Zwiers L.-H."/>
            <person name="Turgeon B."/>
            <person name="Goodwin S."/>
            <person name="Spatafora J."/>
            <person name="Crous P."/>
            <person name="Grigoriev I."/>
        </authorList>
    </citation>
    <scope>NUCLEOTIDE SEQUENCE</scope>
    <source>
        <strain evidence="3">CBS 121739</strain>
    </source>
</reference>
<dbReference type="EMBL" id="ML996567">
    <property type="protein sequence ID" value="KAF2760804.1"/>
    <property type="molecule type" value="Genomic_DNA"/>
</dbReference>
<dbReference type="RefSeq" id="XP_033603255.1">
    <property type="nucleotide sequence ID" value="XM_033745236.1"/>
</dbReference>
<dbReference type="Proteomes" id="UP000799437">
    <property type="component" value="Unassembled WGS sequence"/>
</dbReference>
<dbReference type="SUPFAM" id="SSF52540">
    <property type="entry name" value="P-loop containing nucleoside triphosphate hydrolases"/>
    <property type="match status" value="1"/>
</dbReference>
<name>A0A6A6WFI3_9PEZI</name>
<protein>
    <recommendedName>
        <fullName evidence="2">Nephrocystin 3-like N-terminal domain-containing protein</fullName>
    </recommendedName>
</protein>
<gene>
    <name evidence="3" type="ORF">EJ05DRAFT_483248</name>
</gene>
<dbReference type="AlphaFoldDB" id="A0A6A6WFI3"/>
<keyword evidence="1" id="KW-0677">Repeat</keyword>
<accession>A0A6A6WFI3</accession>
<sequence>MDEALELCFAEDHDILPDIYVDLFSNFLDSDLFEQWQEIGWHFHCTGGPGCGKVQIITKLVQDYILTFMETTLAAIVSSKLRTKSQNVVASIFITKRVAGYPVSLLRIYFLDMLHSQLLELSTSAVDKGTDRKERIQQYRHSIYEFLDTRKHVFLVIDSIDYCDTISSVVLEEELTMLHDHGLRIFTTSRIPSLFKKEEMEDEKCRVPECIDGLNRFWWRSRASNGSEVYSVCASCKSTDKSYDDLEVFPSQVEYRMDECVTDAKLREYVAWDLNREHGYLGLGLPNEHLPQYQGSRLGQQMQQTEEYTTQLVDHVVESGAFNVAIVKMRLDNLLHATSLEQAMSLPDRLPRNLQTFCDAILKPITTMSDEETKNKICGLLVLEDIVDEDDDIDPGEELLALIRKANGLLAVFPDGTQCCNPVLTRYINDDYDEDLYTIKCNVRNQGAGVTV</sequence>
<keyword evidence="4" id="KW-1185">Reference proteome</keyword>
<dbReference type="OrthoDB" id="3885310at2759"/>
<dbReference type="InterPro" id="IPR027417">
    <property type="entry name" value="P-loop_NTPase"/>
</dbReference>
<dbReference type="Pfam" id="PF24883">
    <property type="entry name" value="NPHP3_N"/>
    <property type="match status" value="1"/>
</dbReference>
<evidence type="ECO:0000313" key="3">
    <source>
        <dbReference type="EMBL" id="KAF2760804.1"/>
    </source>
</evidence>
<organism evidence="3 4">
    <name type="scientific">Pseudovirgaria hyperparasitica</name>
    <dbReference type="NCBI Taxonomy" id="470096"/>
    <lineage>
        <taxon>Eukaryota</taxon>
        <taxon>Fungi</taxon>
        <taxon>Dikarya</taxon>
        <taxon>Ascomycota</taxon>
        <taxon>Pezizomycotina</taxon>
        <taxon>Dothideomycetes</taxon>
        <taxon>Dothideomycetes incertae sedis</taxon>
        <taxon>Acrospermales</taxon>
        <taxon>Acrospermaceae</taxon>
        <taxon>Pseudovirgaria</taxon>
    </lineage>
</organism>
<evidence type="ECO:0000256" key="1">
    <source>
        <dbReference type="ARBA" id="ARBA00022737"/>
    </source>
</evidence>
<dbReference type="GeneID" id="54486290"/>
<dbReference type="InterPro" id="IPR056884">
    <property type="entry name" value="NPHP3-like_N"/>
</dbReference>
<feature type="domain" description="Nephrocystin 3-like N-terminal" evidence="2">
    <location>
        <begin position="26"/>
        <end position="190"/>
    </location>
</feature>
<evidence type="ECO:0000313" key="4">
    <source>
        <dbReference type="Proteomes" id="UP000799437"/>
    </source>
</evidence>